<dbReference type="Pfam" id="PF04565">
    <property type="entry name" value="RNA_pol_Rpb2_3"/>
    <property type="match status" value="1"/>
</dbReference>
<keyword evidence="2" id="KW-0240">DNA-directed RNA polymerase</keyword>
<dbReference type="InterPro" id="IPR006592">
    <property type="entry name" value="RNA_pol_N"/>
</dbReference>
<proteinExistence type="inferred from homology"/>
<keyword evidence="9" id="KW-1185">Reference proteome</keyword>
<dbReference type="Gene3D" id="2.40.270.10">
    <property type="entry name" value="DNA-directed RNA polymerase, subunit 2, domain 6"/>
    <property type="match status" value="1"/>
</dbReference>
<dbReference type="RefSeq" id="WP_338254134.1">
    <property type="nucleotide sequence ID" value="NZ_BSRI01000002.1"/>
</dbReference>
<evidence type="ECO:0000313" key="8">
    <source>
        <dbReference type="EMBL" id="GLV58039.1"/>
    </source>
</evidence>
<dbReference type="PANTHER" id="PTHR20856">
    <property type="entry name" value="DNA-DIRECTED RNA POLYMERASE I SUBUNIT 2"/>
    <property type="match status" value="1"/>
</dbReference>
<evidence type="ECO:0000256" key="1">
    <source>
        <dbReference type="ARBA" id="ARBA00012418"/>
    </source>
</evidence>
<evidence type="ECO:0000313" key="9">
    <source>
        <dbReference type="Proteomes" id="UP001344906"/>
    </source>
</evidence>
<reference evidence="8 9" key="1">
    <citation type="submission" date="2023-02" db="EMBL/GenBank/DDBJ databases">
        <title>Dictyobacter halimunensis sp. nov., a new member of the class Ktedonobacteria from forest soil in a geothermal area.</title>
        <authorList>
            <person name="Rachmania M.K."/>
            <person name="Ningsih F."/>
            <person name="Sakai Y."/>
            <person name="Yabe S."/>
            <person name="Yokota A."/>
            <person name="Sjamsuridzal W."/>
        </authorList>
    </citation>
    <scope>NUCLEOTIDE SEQUENCE [LARGE SCALE GENOMIC DNA]</scope>
    <source>
        <strain evidence="8 9">S3.2.2.5</strain>
    </source>
</reference>
<dbReference type="InterPro" id="IPR007645">
    <property type="entry name" value="RNA_pol_Rpb2_3"/>
</dbReference>
<dbReference type="InterPro" id="IPR007120">
    <property type="entry name" value="DNA-dir_RNAP_su2_dom"/>
</dbReference>
<protein>
    <recommendedName>
        <fullName evidence="1">DNA-directed RNA polymerase</fullName>
        <ecNumber evidence="1">2.7.7.6</ecNumber>
    </recommendedName>
</protein>
<dbReference type="SMART" id="SM00663">
    <property type="entry name" value="RPOLA_N"/>
    <property type="match status" value="1"/>
</dbReference>
<keyword evidence="4" id="KW-0548">Nucleotidyltransferase</keyword>
<dbReference type="EMBL" id="BSRI01000002">
    <property type="protein sequence ID" value="GLV58039.1"/>
    <property type="molecule type" value="Genomic_DNA"/>
</dbReference>
<gene>
    <name evidence="8" type="ORF">KDH_48730</name>
</gene>
<dbReference type="InterPro" id="IPR015712">
    <property type="entry name" value="DNA-dir_RNA_pol_su2"/>
</dbReference>
<name>A0ABQ6FUT1_9CHLR</name>
<dbReference type="Pfam" id="PF00562">
    <property type="entry name" value="RNA_pol_Rpb2_6"/>
    <property type="match status" value="1"/>
</dbReference>
<feature type="domain" description="RNA polymerase N-terminal" evidence="7">
    <location>
        <begin position="564"/>
        <end position="781"/>
    </location>
</feature>
<evidence type="ECO:0000256" key="4">
    <source>
        <dbReference type="ARBA" id="ARBA00022695"/>
    </source>
</evidence>
<evidence type="ECO:0000256" key="2">
    <source>
        <dbReference type="ARBA" id="ARBA00022478"/>
    </source>
</evidence>
<organism evidence="8 9">
    <name type="scientific">Dictyobacter halimunensis</name>
    <dbReference type="NCBI Taxonomy" id="3026934"/>
    <lineage>
        <taxon>Bacteria</taxon>
        <taxon>Bacillati</taxon>
        <taxon>Chloroflexota</taxon>
        <taxon>Ktedonobacteria</taxon>
        <taxon>Ktedonobacterales</taxon>
        <taxon>Dictyobacteraceae</taxon>
        <taxon>Dictyobacter</taxon>
    </lineage>
</organism>
<comment type="similarity">
    <text evidence="6">Belongs to the RNA polymerase beta chain family.</text>
</comment>
<dbReference type="EC" id="2.7.7.6" evidence="1"/>
<dbReference type="Proteomes" id="UP001344906">
    <property type="component" value="Unassembled WGS sequence"/>
</dbReference>
<evidence type="ECO:0000256" key="5">
    <source>
        <dbReference type="ARBA" id="ARBA00023163"/>
    </source>
</evidence>
<keyword evidence="5" id="KW-0804">Transcription</keyword>
<dbReference type="Gene3D" id="3.90.1100.10">
    <property type="match status" value="1"/>
</dbReference>
<accession>A0ABQ6FUT1</accession>
<keyword evidence="3" id="KW-0808">Transferase</keyword>
<dbReference type="InterPro" id="IPR037033">
    <property type="entry name" value="DNA-dir_RNAP_su2_hyb_sf"/>
</dbReference>
<evidence type="ECO:0000256" key="6">
    <source>
        <dbReference type="RuleBase" id="RU000434"/>
    </source>
</evidence>
<dbReference type="Gene3D" id="2.40.40.20">
    <property type="match status" value="1"/>
</dbReference>
<sequence>MDNRALLADWHKATFEQCIHEWLPALLAERLPLVGYHVSSTGTYTYQMDLTLSSGQEEVAVTYQDLPQPDEEGVFVLDGTRYAVAPYASSGDLAEADILCVGEQLLQYCQQLLNYQVPDAVPWNESLVRAWLPVDRWMREFFGVDQRHPSDLPSTAQWLDETNWLATRQHLRRLYINDRARLFIPAHFGRVCPFEVPEGPNIGRIFVLARGAAIRSGKLVVLDDRPTAMLGPEASMIPLLEHDHPRGLLMGANMLRQWVRPPVPEVALVQSGNEPEAPEFWCGRNFLTALTSWGVDTFDNGLLLSASAARRLDYPRTVEPGDKISNRHGIKGVVSRIVPDEQMPHLEDGTPVELVVNVVGLHVQQSFGMVREALLGRIAQAQDAPFVAPPFASPDEQAIQAALVDNGLPADGMEALTIGTSGEPVQQRCTVGWIYWGRLTHMAQEKLRAFLSPQDGQRRGELEYFALRNGEAFETIHEQFHTSALPPHELADGAGGGQHASREAPQFTTLTRRLAAIGIQTELTDERQLAFRLAPPAGDVLQLARPVLHPWLKGQQLTSIGADSVCRDQAEYPALVAANTRLRRILASQAPESLARQALDQLTAHVHAFCKAMITPAQLRFNALASSSARAVAVPTLDIQHDQVGLPEEMAWFLFGPRLRRELDAEEVERRSERASQRLDQLMEQSWVILNRAPVFDLRTFAACHPVRYPDAALHLHPLVSRQIQTDFDGDQVAVFLPQSPAAQQEAGTRLTVAAQLSHNPALIKALLPSHEVMWGLAWLSLTPEGRAELAALLNVSLADTMLTQAMLLEQLQTQLKQSGSQQTVQMLERLWRRGFEQARSAGLSIHPFAGSDIRRQRPDHNVATGEWSDWLAEQTEYLGASVDYTDLDHGTQLLTVKSGALGDILQLLALYAGQDAVSDVNGDPVIITHGYCDGLTPQELYAQAVGSRQSFADILTEWDVISKQIQEQNRTKSYHVLGRAMRSPEPGMVFSHAALQHEVDPLLDTDSRLFVGL</sequence>
<dbReference type="InterPro" id="IPR000722">
    <property type="entry name" value="RNA_pol_asu"/>
</dbReference>
<dbReference type="Pfam" id="PF00623">
    <property type="entry name" value="RNA_pol_Rpb1_2"/>
    <property type="match status" value="1"/>
</dbReference>
<dbReference type="SUPFAM" id="SSF64484">
    <property type="entry name" value="beta and beta-prime subunits of DNA dependent RNA-polymerase"/>
    <property type="match status" value="2"/>
</dbReference>
<comment type="caution">
    <text evidence="8">The sequence shown here is derived from an EMBL/GenBank/DDBJ whole genome shotgun (WGS) entry which is preliminary data.</text>
</comment>
<evidence type="ECO:0000256" key="3">
    <source>
        <dbReference type="ARBA" id="ARBA00022679"/>
    </source>
</evidence>
<evidence type="ECO:0000259" key="7">
    <source>
        <dbReference type="SMART" id="SM00663"/>
    </source>
</evidence>